<proteinExistence type="predicted"/>
<accession>A0ABS0L5U4</accession>
<name>A0ABS0L5U4_9BACT</name>
<dbReference type="RefSeq" id="WP_196956513.1">
    <property type="nucleotide sequence ID" value="NZ_JADWYK010000013.1"/>
</dbReference>
<protein>
    <recommendedName>
        <fullName evidence="3">Lipoprotein</fullName>
    </recommendedName>
</protein>
<keyword evidence="2" id="KW-1185">Reference proteome</keyword>
<evidence type="ECO:0000313" key="1">
    <source>
        <dbReference type="EMBL" id="MBG8555496.1"/>
    </source>
</evidence>
<comment type="caution">
    <text evidence="1">The sequence shown here is derived from an EMBL/GenBank/DDBJ whole genome shotgun (WGS) entry which is preliminary data.</text>
</comment>
<dbReference type="Proteomes" id="UP000601099">
    <property type="component" value="Unassembled WGS sequence"/>
</dbReference>
<evidence type="ECO:0008006" key="3">
    <source>
        <dbReference type="Google" id="ProtNLM"/>
    </source>
</evidence>
<dbReference type="PROSITE" id="PS51257">
    <property type="entry name" value="PROKAR_LIPOPROTEIN"/>
    <property type="match status" value="1"/>
</dbReference>
<gene>
    <name evidence="1" type="ORF">I5L79_18260</name>
</gene>
<evidence type="ECO:0000313" key="2">
    <source>
        <dbReference type="Proteomes" id="UP000601099"/>
    </source>
</evidence>
<reference evidence="1 2" key="1">
    <citation type="submission" date="2020-11" db="EMBL/GenBank/DDBJ databases">
        <title>Hymenobacter sp.</title>
        <authorList>
            <person name="Kim M.K."/>
        </authorList>
    </citation>
    <scope>NUCLEOTIDE SEQUENCE [LARGE SCALE GENOMIC DNA]</scope>
    <source>
        <strain evidence="1 2">BT594</strain>
    </source>
</reference>
<organism evidence="1 2">
    <name type="scientific">Hymenobacter guriensis</name>
    <dbReference type="NCBI Taxonomy" id="2793065"/>
    <lineage>
        <taxon>Bacteria</taxon>
        <taxon>Pseudomonadati</taxon>
        <taxon>Bacteroidota</taxon>
        <taxon>Cytophagia</taxon>
        <taxon>Cytophagales</taxon>
        <taxon>Hymenobacteraceae</taxon>
        <taxon>Hymenobacter</taxon>
    </lineage>
</organism>
<sequence length="160" mass="18560">MKKINTTKIKTKIFNKSALICIILSLTSCFHGQGIHKANFCINKKDIKLNINKLSSLKSNIKLLSQVSNTHKSISSYCFIKKGENNNELHLIKATEFPHGIPFYFINTKNKLHIINVYDIETKDQMINRIDSIFQNNTITNDTTLKNNIKKYFYHEYFGL</sequence>
<dbReference type="EMBL" id="JADWYK010000013">
    <property type="protein sequence ID" value="MBG8555496.1"/>
    <property type="molecule type" value="Genomic_DNA"/>
</dbReference>